<evidence type="ECO:0000256" key="1">
    <source>
        <dbReference type="SAM" id="MobiDB-lite"/>
    </source>
</evidence>
<proteinExistence type="predicted"/>
<name>A0A9J5XD35_SOLCO</name>
<organism evidence="2 3">
    <name type="scientific">Solanum commersonii</name>
    <name type="common">Commerson's wild potato</name>
    <name type="synonym">Commerson's nightshade</name>
    <dbReference type="NCBI Taxonomy" id="4109"/>
    <lineage>
        <taxon>Eukaryota</taxon>
        <taxon>Viridiplantae</taxon>
        <taxon>Streptophyta</taxon>
        <taxon>Embryophyta</taxon>
        <taxon>Tracheophyta</taxon>
        <taxon>Spermatophyta</taxon>
        <taxon>Magnoliopsida</taxon>
        <taxon>eudicotyledons</taxon>
        <taxon>Gunneridae</taxon>
        <taxon>Pentapetalae</taxon>
        <taxon>asterids</taxon>
        <taxon>lamiids</taxon>
        <taxon>Solanales</taxon>
        <taxon>Solanaceae</taxon>
        <taxon>Solanoideae</taxon>
        <taxon>Solaneae</taxon>
        <taxon>Solanum</taxon>
    </lineage>
</organism>
<feature type="region of interest" description="Disordered" evidence="1">
    <location>
        <begin position="1"/>
        <end position="25"/>
    </location>
</feature>
<dbReference type="Proteomes" id="UP000824120">
    <property type="component" value="Chromosome 9"/>
</dbReference>
<sequence>MEDNYASSIEDKPDLKKSSSSLKETLIQSSPIREAILRDDNRLTSTFTLATLGLDLPVVALSTCRGIPTADASENRASLVNICVDRLGKEIQAKTIGVSSFGLNHGVQR</sequence>
<comment type="caution">
    <text evidence="2">The sequence shown here is derived from an EMBL/GenBank/DDBJ whole genome shotgun (WGS) entry which is preliminary data.</text>
</comment>
<dbReference type="EMBL" id="JACXVP010000009">
    <property type="protein sequence ID" value="KAG5585124.1"/>
    <property type="molecule type" value="Genomic_DNA"/>
</dbReference>
<reference evidence="2 3" key="1">
    <citation type="submission" date="2020-09" db="EMBL/GenBank/DDBJ databases">
        <title>De no assembly of potato wild relative species, Solanum commersonii.</title>
        <authorList>
            <person name="Cho K."/>
        </authorList>
    </citation>
    <scope>NUCLEOTIDE SEQUENCE [LARGE SCALE GENOMIC DNA]</scope>
    <source>
        <strain evidence="2">LZ3.2</strain>
        <tissue evidence="2">Leaf</tissue>
    </source>
</reference>
<evidence type="ECO:0000313" key="3">
    <source>
        <dbReference type="Proteomes" id="UP000824120"/>
    </source>
</evidence>
<protein>
    <submittedName>
        <fullName evidence="2">Uncharacterized protein</fullName>
    </submittedName>
</protein>
<accession>A0A9J5XD35</accession>
<dbReference type="AlphaFoldDB" id="A0A9J5XD35"/>
<gene>
    <name evidence="2" type="ORF">H5410_045558</name>
</gene>
<evidence type="ECO:0000313" key="2">
    <source>
        <dbReference type="EMBL" id="KAG5585124.1"/>
    </source>
</evidence>
<keyword evidence="3" id="KW-1185">Reference proteome</keyword>